<comment type="caution">
    <text evidence="3">The sequence shown here is derived from an EMBL/GenBank/DDBJ whole genome shotgun (WGS) entry which is preliminary data.</text>
</comment>
<gene>
    <name evidence="3" type="ORF">FHR20_003693</name>
</gene>
<evidence type="ECO:0000259" key="2">
    <source>
        <dbReference type="PROSITE" id="PS50268"/>
    </source>
</evidence>
<dbReference type="PROSITE" id="PS51257">
    <property type="entry name" value="PROKAR_LIPOPROTEIN"/>
    <property type="match status" value="1"/>
</dbReference>
<dbReference type="EMBL" id="JAASQV010000004">
    <property type="protein sequence ID" value="NIJ66717.1"/>
    <property type="molecule type" value="Genomic_DNA"/>
</dbReference>
<dbReference type="Proteomes" id="UP000564677">
    <property type="component" value="Unassembled WGS sequence"/>
</dbReference>
<feature type="chain" id="PRO_5030692723" description="Cadherin domain-containing protein" evidence="1">
    <location>
        <begin position="22"/>
        <end position="497"/>
    </location>
</feature>
<protein>
    <recommendedName>
        <fullName evidence="2">Cadherin domain-containing protein</fullName>
    </recommendedName>
</protein>
<keyword evidence="4" id="KW-1185">Reference proteome</keyword>
<dbReference type="InterPro" id="IPR011041">
    <property type="entry name" value="Quinoprot_gluc/sorb_DH_b-prop"/>
</dbReference>
<reference evidence="3 4" key="1">
    <citation type="submission" date="2020-03" db="EMBL/GenBank/DDBJ databases">
        <title>Genomic Encyclopedia of Type Strains, Phase IV (KMG-IV): sequencing the most valuable type-strain genomes for metagenomic binning, comparative biology and taxonomic classification.</title>
        <authorList>
            <person name="Goeker M."/>
        </authorList>
    </citation>
    <scope>NUCLEOTIDE SEQUENCE [LARGE SCALE GENOMIC DNA]</scope>
    <source>
        <strain evidence="3 4">DSM 4733</strain>
    </source>
</reference>
<sequence>MAMRSLSTIPALLLVAACSGGGGNGGTPTPANTAPSFTSPAATNMVENGTAAYQAAAIDAEGNPITFSIAGGADAARFAITAAGALSFVAAPNFEAPTDADGDNVYRVQLRASDGSAASTLDLAVTVTNSREGIAVKRVATGLNQPTFVTGIPGSSDVYVLEKGGNLYRLAPATGARALVFTVGDLSTDGERGLLGMAPLPNPINADRFMIFCTAANGDIELRQYAFRAAGFPPTVLARMVIPHPGANNHNGGWMGFGPDGYLYVGIGDGGGAGDPGNNAQNPYSQLGKILRINVVSDPYAGGAPTFFAPPMSNPFPFGSGGDPYVFALGLRNPFRASFGPDGRLYIGDVGQGAIEEIDVLRPDQPGLNFGWRYLEGTRPYTGTAPGGLTPPVSQYDHGNGPKQGASIIGGYVYRGPVPSLQGQYVFGDYVSGNIWTLPAASLVQGQLFPAAGYERRNLDFTPDAGTIGSLVSFGEDAAGNLFLVDIGGSVFMVQPG</sequence>
<dbReference type="InterPro" id="IPR002126">
    <property type="entry name" value="Cadherin-like_dom"/>
</dbReference>
<feature type="domain" description="Cadherin" evidence="2">
    <location>
        <begin position="49"/>
        <end position="148"/>
    </location>
</feature>
<feature type="signal peptide" evidence="1">
    <location>
        <begin position="1"/>
        <end position="21"/>
    </location>
</feature>
<dbReference type="GO" id="GO:0005509">
    <property type="term" value="F:calcium ion binding"/>
    <property type="evidence" value="ECO:0007669"/>
    <property type="project" value="InterPro"/>
</dbReference>
<dbReference type="PANTHER" id="PTHR19328">
    <property type="entry name" value="HEDGEHOG-INTERACTING PROTEIN"/>
    <property type="match status" value="1"/>
</dbReference>
<dbReference type="GO" id="GO:0007156">
    <property type="term" value="P:homophilic cell adhesion via plasma membrane adhesion molecules"/>
    <property type="evidence" value="ECO:0007669"/>
    <property type="project" value="InterPro"/>
</dbReference>
<dbReference type="Gene3D" id="2.120.10.30">
    <property type="entry name" value="TolB, C-terminal domain"/>
    <property type="match status" value="1"/>
</dbReference>
<dbReference type="PANTHER" id="PTHR19328:SF75">
    <property type="entry name" value="ALDOSE SUGAR DEHYDROGENASE YLII"/>
    <property type="match status" value="1"/>
</dbReference>
<dbReference type="InterPro" id="IPR011042">
    <property type="entry name" value="6-blade_b-propeller_TolB-like"/>
</dbReference>
<dbReference type="PROSITE" id="PS50268">
    <property type="entry name" value="CADHERIN_2"/>
    <property type="match status" value="1"/>
</dbReference>
<dbReference type="Pfam" id="PF07995">
    <property type="entry name" value="GSDH"/>
    <property type="match status" value="1"/>
</dbReference>
<proteinExistence type="predicted"/>
<dbReference type="SUPFAM" id="SSF50952">
    <property type="entry name" value="Soluble quinoprotein glucose dehydrogenase"/>
    <property type="match status" value="1"/>
</dbReference>
<accession>A0A7X5ZWZ8</accession>
<organism evidence="3 4">
    <name type="scientific">Sphingomonas leidyi</name>
    <dbReference type="NCBI Taxonomy" id="68569"/>
    <lineage>
        <taxon>Bacteria</taxon>
        <taxon>Pseudomonadati</taxon>
        <taxon>Pseudomonadota</taxon>
        <taxon>Alphaproteobacteria</taxon>
        <taxon>Sphingomonadales</taxon>
        <taxon>Sphingomonadaceae</taxon>
        <taxon>Sphingomonas</taxon>
    </lineage>
</organism>
<dbReference type="GO" id="GO:0016020">
    <property type="term" value="C:membrane"/>
    <property type="evidence" value="ECO:0007669"/>
    <property type="project" value="InterPro"/>
</dbReference>
<keyword evidence="1" id="KW-0732">Signal</keyword>
<evidence type="ECO:0000313" key="3">
    <source>
        <dbReference type="EMBL" id="NIJ66717.1"/>
    </source>
</evidence>
<name>A0A7X5ZWZ8_9SPHN</name>
<evidence type="ECO:0000256" key="1">
    <source>
        <dbReference type="SAM" id="SignalP"/>
    </source>
</evidence>
<dbReference type="Gene3D" id="2.60.40.60">
    <property type="entry name" value="Cadherins"/>
    <property type="match status" value="1"/>
</dbReference>
<dbReference type="InterPro" id="IPR012938">
    <property type="entry name" value="Glc/Sorbosone_DH"/>
</dbReference>
<dbReference type="AlphaFoldDB" id="A0A7X5ZWZ8"/>
<evidence type="ECO:0000313" key="4">
    <source>
        <dbReference type="Proteomes" id="UP000564677"/>
    </source>
</evidence>